<evidence type="ECO:0000313" key="2">
    <source>
        <dbReference type="EMBL" id="EAQ15046.1"/>
    </source>
</evidence>
<dbReference type="AlphaFoldDB" id="A3VAV5"/>
<dbReference type="HOGENOM" id="CLU_2130474_0_0_5"/>
<keyword evidence="1" id="KW-0732">Signal</keyword>
<gene>
    <name evidence="2" type="ORF">RB2654_20723</name>
</gene>
<name>A3VAV5_9RHOB</name>
<sequence>MTRLLLAALIAFAPLTARADITAFCRVLPGTNANQCACATEKLRAQASASDFALYDAVATGYLRNRSTGQAWLTAWRASVKSVAAQNGIELTAFKRQLDRIGDLHRALGDSCK</sequence>
<dbReference type="RefSeq" id="WP_008335109.1">
    <property type="nucleotide sequence ID" value="NZ_CH902578.1"/>
</dbReference>
<comment type="caution">
    <text evidence="2">The sequence shown here is derived from an EMBL/GenBank/DDBJ whole genome shotgun (WGS) entry which is preliminary data.</text>
</comment>
<dbReference type="Proteomes" id="UP000002931">
    <property type="component" value="Unassembled WGS sequence"/>
</dbReference>
<keyword evidence="3" id="KW-1185">Reference proteome</keyword>
<organism evidence="2 3">
    <name type="scientific">Maritimibacter alkaliphilus HTCC2654</name>
    <dbReference type="NCBI Taxonomy" id="314271"/>
    <lineage>
        <taxon>Bacteria</taxon>
        <taxon>Pseudomonadati</taxon>
        <taxon>Pseudomonadota</taxon>
        <taxon>Alphaproteobacteria</taxon>
        <taxon>Rhodobacterales</taxon>
        <taxon>Roseobacteraceae</taxon>
        <taxon>Maritimibacter</taxon>
    </lineage>
</organism>
<evidence type="ECO:0000313" key="3">
    <source>
        <dbReference type="Proteomes" id="UP000002931"/>
    </source>
</evidence>
<evidence type="ECO:0000256" key="1">
    <source>
        <dbReference type="SAM" id="SignalP"/>
    </source>
</evidence>
<feature type="signal peptide" evidence="1">
    <location>
        <begin position="1"/>
        <end position="19"/>
    </location>
</feature>
<dbReference type="EMBL" id="AAMT01000001">
    <property type="protein sequence ID" value="EAQ15046.1"/>
    <property type="molecule type" value="Genomic_DNA"/>
</dbReference>
<feature type="chain" id="PRO_5002661798" evidence="1">
    <location>
        <begin position="20"/>
        <end position="113"/>
    </location>
</feature>
<reference evidence="2 3" key="1">
    <citation type="journal article" date="2010" name="J. Bacteriol.">
        <title>Genome sequences of Pelagibaca bermudensis HTCC2601T and Maritimibacter alkaliphilus HTCC2654T, the type strains of two marine Roseobacter genera.</title>
        <authorList>
            <person name="Thrash J.C."/>
            <person name="Cho J.C."/>
            <person name="Ferriera S."/>
            <person name="Johnson J."/>
            <person name="Vergin K.L."/>
            <person name="Giovannoni S.J."/>
        </authorList>
    </citation>
    <scope>NUCLEOTIDE SEQUENCE [LARGE SCALE GENOMIC DNA]</scope>
    <source>
        <strain evidence="2 3">HTCC2654</strain>
    </source>
</reference>
<protein>
    <submittedName>
        <fullName evidence="2">Uncharacterized protein</fullName>
    </submittedName>
</protein>
<proteinExistence type="predicted"/>
<accession>A3VAV5</accession>